<dbReference type="AlphaFoldDB" id="A0A7S3ASG3"/>
<sequence>MVLMRLAVFFMITHCSRLLRLAELGWTCSWPCLLLDVLGKHDWWLGSVQIGRKTTSGLGVAWLCAWLLHGSCGARRLQVHAATVAPMLVCVTVVGRGHGATRMQRQDRWFGPHGSRKSCARTGIIYEGAHGWVHVSSGTAA</sequence>
<gene>
    <name evidence="1" type="ORF">HERI1096_LOCUS14373</name>
</gene>
<reference evidence="1" key="1">
    <citation type="submission" date="2021-01" db="EMBL/GenBank/DDBJ databases">
        <authorList>
            <person name="Corre E."/>
            <person name="Pelletier E."/>
            <person name="Niang G."/>
            <person name="Scheremetjew M."/>
            <person name="Finn R."/>
            <person name="Kale V."/>
            <person name="Holt S."/>
            <person name="Cochrane G."/>
            <person name="Meng A."/>
            <person name="Brown T."/>
            <person name="Cohen L."/>
        </authorList>
    </citation>
    <scope>NUCLEOTIDE SEQUENCE</scope>
    <source>
        <strain evidence="1">CCMP281</strain>
    </source>
</reference>
<accession>A0A7S3ASG3</accession>
<name>A0A7S3ASG3_9EUKA</name>
<proteinExistence type="predicted"/>
<protein>
    <submittedName>
        <fullName evidence="1">Uncharacterized protein</fullName>
    </submittedName>
</protein>
<evidence type="ECO:0000313" key="1">
    <source>
        <dbReference type="EMBL" id="CAE0113699.1"/>
    </source>
</evidence>
<organism evidence="1">
    <name type="scientific">Haptolina ericina</name>
    <dbReference type="NCBI Taxonomy" id="156174"/>
    <lineage>
        <taxon>Eukaryota</taxon>
        <taxon>Haptista</taxon>
        <taxon>Haptophyta</taxon>
        <taxon>Prymnesiophyceae</taxon>
        <taxon>Prymnesiales</taxon>
        <taxon>Prymnesiaceae</taxon>
        <taxon>Haptolina</taxon>
    </lineage>
</organism>
<dbReference type="EMBL" id="HBHX01025744">
    <property type="protein sequence ID" value="CAE0113699.1"/>
    <property type="molecule type" value="Transcribed_RNA"/>
</dbReference>